<reference evidence="1 2" key="1">
    <citation type="submission" date="2017-10" db="EMBL/GenBank/DDBJ databases">
        <title>Whole genome of Pedobacter ginsengisoli T01R-27 isolated from tomato rhizosphere.</title>
        <authorList>
            <person name="Weon H.-Y."/>
            <person name="Lee S.A."/>
            <person name="Sang M.K."/>
            <person name="Song J."/>
        </authorList>
    </citation>
    <scope>NUCLEOTIDE SEQUENCE [LARGE SCALE GENOMIC DNA]</scope>
    <source>
        <strain evidence="1 2">T01R-27</strain>
    </source>
</reference>
<dbReference type="EMBL" id="CP024091">
    <property type="protein sequence ID" value="ATP56220.1"/>
    <property type="molecule type" value="Genomic_DNA"/>
</dbReference>
<dbReference type="OrthoDB" id="9803752at2"/>
<dbReference type="Proteomes" id="UP000223749">
    <property type="component" value="Chromosome"/>
</dbReference>
<keyword evidence="2" id="KW-1185">Reference proteome</keyword>
<dbReference type="Pfam" id="PF08757">
    <property type="entry name" value="CotH"/>
    <property type="match status" value="1"/>
</dbReference>
<dbReference type="InterPro" id="IPR014867">
    <property type="entry name" value="Spore_coat_CotH_CotH2/3/7"/>
</dbReference>
<evidence type="ECO:0000313" key="1">
    <source>
        <dbReference type="EMBL" id="ATP56220.1"/>
    </source>
</evidence>
<dbReference type="Gene3D" id="2.60.40.2340">
    <property type="match status" value="2"/>
</dbReference>
<dbReference type="KEGG" id="pgs:CPT03_06930"/>
<protein>
    <recommendedName>
        <fullName evidence="3">Spore coat protein CotH</fullName>
    </recommendedName>
</protein>
<name>A0A2D1U3L8_9SPHI</name>
<gene>
    <name evidence="1" type="ORF">CPT03_06930</name>
</gene>
<dbReference type="AlphaFoldDB" id="A0A2D1U3L8"/>
<proteinExistence type="predicted"/>
<organism evidence="1 2">
    <name type="scientific">Pedobacter ginsengisoli</name>
    <dbReference type="NCBI Taxonomy" id="363852"/>
    <lineage>
        <taxon>Bacteria</taxon>
        <taxon>Pseudomonadati</taxon>
        <taxon>Bacteroidota</taxon>
        <taxon>Sphingobacteriia</taxon>
        <taxon>Sphingobacteriales</taxon>
        <taxon>Sphingobacteriaceae</taxon>
        <taxon>Pedobacter</taxon>
    </lineage>
</organism>
<evidence type="ECO:0000313" key="2">
    <source>
        <dbReference type="Proteomes" id="UP000223749"/>
    </source>
</evidence>
<sequence length="589" mass="65588">MNHLTKKIALLFLVVGIATGCKKKDIPLSSAKEITAFKIEAAHNTESIKIDINGEISGNSIVLPVSKGLNVSSLKATFTITGKSVTVKGSTQQSTLSVQDFSLPVKYVITAEDGSEQTYTVTIRQVDDPGLILNAFSILKTNNPDLPADLNFTINGNKATAKLKYFKQKLIATFSTQATSVTIDGIVQESGKTVVDFSQPVKYTLTSRYGTKAEYLISIDWEASVPRISITTAGNAPIVSKDDYLQATIKIEGLGGFQDYSGTTRIKGRGNSTWGYPKKPYRLKLDKKAALLGLAEEKDWVLLANYLDPTLMFNAVAMKAGQLLQMPYTNHIIPVELTINDTYMGSYVFTEQVAVATNRVNIEDGGTLLELDAYFDEPWKFKSTNYNLPVMVKYPDISSEAGLNALQNEFQVMENAIASSAFPGNNYSDYLDINSLVDLFIVCNLTDNEELNHPKSLYVYKPKNGKYSFGPLWDFDWAFGFEGTGTHFVKYNNDLLWNSSSAGTVFFKRLLSDPKVKTLFKQKWASFKSTKVPELMLYLDKYASTIEASRKRDYTKWGTGSGDFMADYQNMRTWMNKRVGYIDQYVAGF</sequence>
<accession>A0A2D1U3L8</accession>
<evidence type="ECO:0008006" key="3">
    <source>
        <dbReference type="Google" id="ProtNLM"/>
    </source>
</evidence>
<dbReference type="RefSeq" id="WP_099438162.1">
    <property type="nucleotide sequence ID" value="NZ_CP024091.1"/>
</dbReference>
<dbReference type="PROSITE" id="PS51257">
    <property type="entry name" value="PROKAR_LIPOPROTEIN"/>
    <property type="match status" value="1"/>
</dbReference>